<sequence>MPQNVLVSVLGEGEYLTALVRAILEKNIIPTRFLFLSAKNEASLQAAEGYDVTVCEDELSAVIKSEIVLVTASRREMPTELAKISSSSQKRVVVSVCDSDKVDLAYLSERIVAATELMAAVLHRDEDGRLSASYEASKLARPFLCKPARDIVDTMCEMLNEEG</sequence>
<feature type="domain" description="Pyrroline-5-carboxylate reductase catalytic N-terminal" evidence="1">
    <location>
        <begin position="7"/>
        <end position="96"/>
    </location>
</feature>
<dbReference type="Proteomes" id="UP000641741">
    <property type="component" value="Unassembled WGS sequence"/>
</dbReference>
<comment type="caution">
    <text evidence="2">The sequence shown here is derived from an EMBL/GenBank/DDBJ whole genome shotgun (WGS) entry which is preliminary data.</text>
</comment>
<proteinExistence type="predicted"/>
<keyword evidence="3" id="KW-1185">Reference proteome</keyword>
<organism evidence="2 3">
    <name type="scientific">Agathobaculum hominis</name>
    <dbReference type="NCBI Taxonomy" id="2763014"/>
    <lineage>
        <taxon>Bacteria</taxon>
        <taxon>Bacillati</taxon>
        <taxon>Bacillota</taxon>
        <taxon>Clostridia</taxon>
        <taxon>Eubacteriales</taxon>
        <taxon>Butyricicoccaceae</taxon>
        <taxon>Agathobaculum</taxon>
    </lineage>
</organism>
<evidence type="ECO:0000259" key="1">
    <source>
        <dbReference type="Pfam" id="PF03807"/>
    </source>
</evidence>
<protein>
    <submittedName>
        <fullName evidence="2">NAD(P)-binding domain-containing protein</fullName>
    </submittedName>
</protein>
<accession>A0ABR7GJH7</accession>
<name>A0ABR7GJH7_9FIRM</name>
<evidence type="ECO:0000313" key="3">
    <source>
        <dbReference type="Proteomes" id="UP000641741"/>
    </source>
</evidence>
<dbReference type="EMBL" id="JACOPK010000001">
    <property type="protein sequence ID" value="MBC5694466.1"/>
    <property type="molecule type" value="Genomic_DNA"/>
</dbReference>
<dbReference type="RefSeq" id="WP_186968779.1">
    <property type="nucleotide sequence ID" value="NZ_JACOPK010000001.1"/>
</dbReference>
<gene>
    <name evidence="2" type="ORF">H8S02_00645</name>
</gene>
<dbReference type="Pfam" id="PF03807">
    <property type="entry name" value="F420_oxidored"/>
    <property type="match status" value="1"/>
</dbReference>
<reference evidence="2 3" key="1">
    <citation type="submission" date="2020-08" db="EMBL/GenBank/DDBJ databases">
        <title>Genome public.</title>
        <authorList>
            <person name="Liu C."/>
            <person name="Sun Q."/>
        </authorList>
    </citation>
    <scope>NUCLEOTIDE SEQUENCE [LARGE SCALE GENOMIC DNA]</scope>
    <source>
        <strain evidence="2 3">M2</strain>
    </source>
</reference>
<dbReference type="InterPro" id="IPR028939">
    <property type="entry name" value="P5C_Rdtase_cat_N"/>
</dbReference>
<evidence type="ECO:0000313" key="2">
    <source>
        <dbReference type="EMBL" id="MBC5694466.1"/>
    </source>
</evidence>
<dbReference type="Gene3D" id="3.40.50.720">
    <property type="entry name" value="NAD(P)-binding Rossmann-like Domain"/>
    <property type="match status" value="1"/>
</dbReference>